<evidence type="ECO:0000313" key="1">
    <source>
        <dbReference type="EMBL" id="MDT0459158.1"/>
    </source>
</evidence>
<dbReference type="Proteomes" id="UP001180551">
    <property type="component" value="Unassembled WGS sequence"/>
</dbReference>
<protein>
    <submittedName>
        <fullName evidence="1">Uncharacterized protein</fullName>
    </submittedName>
</protein>
<sequence>MQRATGTVTTLRQTWLAEGRVDVPPEAIDPELWDDLASESDRCEKVAVVRHNQRPGMLVMRDGSITSPQRCLVHPGGSALNALARSKVLADIASEATGLAHLTPIRFGFKYYSPDDYMHAHLDDGKCDITFSTGLTPNLGPMGWLPNLRHLTPQQVADRLGDTPYPQGGEEFPIWHRRLSGFDGRRIPHWRPPLDSPSREVLITVCFSDLSV</sequence>
<dbReference type="EMBL" id="JAVRFE010000040">
    <property type="protein sequence ID" value="MDT0459158.1"/>
    <property type="molecule type" value="Genomic_DNA"/>
</dbReference>
<keyword evidence="2" id="KW-1185">Reference proteome</keyword>
<proteinExistence type="predicted"/>
<evidence type="ECO:0000313" key="2">
    <source>
        <dbReference type="Proteomes" id="UP001180551"/>
    </source>
</evidence>
<comment type="caution">
    <text evidence="1">The sequence shown here is derived from an EMBL/GenBank/DDBJ whole genome shotgun (WGS) entry which is preliminary data.</text>
</comment>
<organism evidence="1 2">
    <name type="scientific">Streptomyces mooreae</name>
    <dbReference type="NCBI Taxonomy" id="3075523"/>
    <lineage>
        <taxon>Bacteria</taxon>
        <taxon>Bacillati</taxon>
        <taxon>Actinomycetota</taxon>
        <taxon>Actinomycetes</taxon>
        <taxon>Kitasatosporales</taxon>
        <taxon>Streptomycetaceae</taxon>
        <taxon>Streptomyces</taxon>
    </lineage>
</organism>
<gene>
    <name evidence="1" type="ORF">RM550_26155</name>
</gene>
<dbReference type="RefSeq" id="WP_311626207.1">
    <property type="nucleotide sequence ID" value="NZ_JAVRFE010000040.1"/>
</dbReference>
<name>A0ABU2TDZ4_9ACTN</name>
<accession>A0ABU2TDZ4</accession>
<reference evidence="1" key="1">
    <citation type="submission" date="2024-05" db="EMBL/GenBank/DDBJ databases">
        <title>30 novel species of actinomycetes from the DSMZ collection.</title>
        <authorList>
            <person name="Nouioui I."/>
        </authorList>
    </citation>
    <scope>NUCLEOTIDE SEQUENCE</scope>
    <source>
        <strain evidence="1">DSM 41527</strain>
    </source>
</reference>